<dbReference type="RefSeq" id="WP_379495404.1">
    <property type="nucleotide sequence ID" value="NZ_JBHSAO010000001.1"/>
</dbReference>
<dbReference type="EC" id="3.6.4.12" evidence="7"/>
<dbReference type="GO" id="GO:0003678">
    <property type="term" value="F:DNA helicase activity"/>
    <property type="evidence" value="ECO:0007669"/>
    <property type="project" value="UniProtKB-EC"/>
</dbReference>
<organism evidence="7 8">
    <name type="scientific">Oceanobacillus longus</name>
    <dbReference type="NCBI Taxonomy" id="930120"/>
    <lineage>
        <taxon>Bacteria</taxon>
        <taxon>Bacillati</taxon>
        <taxon>Bacillota</taxon>
        <taxon>Bacilli</taxon>
        <taxon>Bacillales</taxon>
        <taxon>Bacillaceae</taxon>
        <taxon>Oceanobacillus</taxon>
    </lineage>
</organism>
<evidence type="ECO:0000313" key="8">
    <source>
        <dbReference type="Proteomes" id="UP001595772"/>
    </source>
</evidence>
<keyword evidence="3 7" id="KW-0347">Helicase</keyword>
<dbReference type="Pfam" id="PF00270">
    <property type="entry name" value="DEAD"/>
    <property type="match status" value="1"/>
</dbReference>
<evidence type="ECO:0000256" key="2">
    <source>
        <dbReference type="ARBA" id="ARBA00022801"/>
    </source>
</evidence>
<gene>
    <name evidence="7" type="ORF">ACFOUV_03675</name>
</gene>
<dbReference type="CDD" id="cd17920">
    <property type="entry name" value="DEXHc_RecQ"/>
    <property type="match status" value="1"/>
</dbReference>
<dbReference type="SMART" id="SM00487">
    <property type="entry name" value="DEXDc"/>
    <property type="match status" value="1"/>
</dbReference>
<evidence type="ECO:0000256" key="3">
    <source>
        <dbReference type="ARBA" id="ARBA00022806"/>
    </source>
</evidence>
<dbReference type="PROSITE" id="PS51192">
    <property type="entry name" value="HELICASE_ATP_BIND_1"/>
    <property type="match status" value="1"/>
</dbReference>
<name>A0ABV8GSV3_9BACI</name>
<dbReference type="InterPro" id="IPR004589">
    <property type="entry name" value="DNA_helicase_ATP-dep_RecQ"/>
</dbReference>
<dbReference type="PANTHER" id="PTHR13710">
    <property type="entry name" value="DNA HELICASE RECQ FAMILY MEMBER"/>
    <property type="match status" value="1"/>
</dbReference>
<keyword evidence="4" id="KW-0067">ATP-binding</keyword>
<protein>
    <submittedName>
        <fullName evidence="7">RecQ family ATP-dependent DNA helicase</fullName>
        <ecNumber evidence="7">3.6.4.12</ecNumber>
    </submittedName>
</protein>
<evidence type="ECO:0000313" key="7">
    <source>
        <dbReference type="EMBL" id="MFC4022912.1"/>
    </source>
</evidence>
<evidence type="ECO:0000256" key="1">
    <source>
        <dbReference type="ARBA" id="ARBA00022741"/>
    </source>
</evidence>
<dbReference type="EMBL" id="JBHSAO010000001">
    <property type="protein sequence ID" value="MFC4022912.1"/>
    <property type="molecule type" value="Genomic_DNA"/>
</dbReference>
<keyword evidence="1" id="KW-0547">Nucleotide-binding</keyword>
<keyword evidence="2 7" id="KW-0378">Hydrolase</keyword>
<dbReference type="SUPFAM" id="SSF52540">
    <property type="entry name" value="P-loop containing nucleoside triphosphate hydrolases"/>
    <property type="match status" value="1"/>
</dbReference>
<evidence type="ECO:0000259" key="5">
    <source>
        <dbReference type="PROSITE" id="PS51192"/>
    </source>
</evidence>
<dbReference type="SMART" id="SM00490">
    <property type="entry name" value="HELICc"/>
    <property type="match status" value="1"/>
</dbReference>
<dbReference type="PANTHER" id="PTHR13710:SF84">
    <property type="entry name" value="ATP-DEPENDENT DNA HELICASE RECS-RELATED"/>
    <property type="match status" value="1"/>
</dbReference>
<proteinExistence type="predicted"/>
<dbReference type="InterPro" id="IPR027417">
    <property type="entry name" value="P-loop_NTPase"/>
</dbReference>
<sequence>MINLQNTTTLENTLKKQFHYTSFRTGQKEIIQDVLAGKDVLGILPTGSGKSICYQLPARIQVGMTIVVSPLISLMIDQVKELKANNFKEVIAINSFMNPSERRSVYNNLSSYKLIYLSPELLQQKEVMDRLKHLDVQLFVIDEAHCISQWGHEFRPDYLKLSEAIETLNNPTVMALSATATPEVQSDIISSLKRPDMNKRVYPMDRENIAFCIEQVADDAEKTELITRLFRKYHIPSLIYFTSRAAAENTASILSNQLKDKNIAFYHGGMEQLDRVSIQQQFMNDQLDIICCTSAFGMGINKSNIRLIIHFHLPLQLESYIQEVGRAGRDGKSSVGLLLFSPKDAFIPNNIIKKELPDEAHLTNLFYQLYVMAQQKLEIPTSNEQMENRLQINETQWRFFRYQLENHGIIKNNRIYYEEGNWQDAQFTIQSLIKQRTQYKEEKLHDVLNWIHEKNCLRKNLYRSFQATYNRANYQCCSNCGFSWNEWKPDETQPEKLRSESWQAKLKDLLLVGNTDEAK</sequence>
<accession>A0ABV8GSV3</accession>
<dbReference type="InterPro" id="IPR001650">
    <property type="entry name" value="Helicase_C-like"/>
</dbReference>
<dbReference type="Proteomes" id="UP001595772">
    <property type="component" value="Unassembled WGS sequence"/>
</dbReference>
<feature type="domain" description="Helicase C-terminal" evidence="6">
    <location>
        <begin position="225"/>
        <end position="378"/>
    </location>
</feature>
<dbReference type="InterPro" id="IPR011545">
    <property type="entry name" value="DEAD/DEAH_box_helicase_dom"/>
</dbReference>
<dbReference type="NCBIfam" id="TIGR00614">
    <property type="entry name" value="recQ_fam"/>
    <property type="match status" value="1"/>
</dbReference>
<evidence type="ECO:0000256" key="4">
    <source>
        <dbReference type="ARBA" id="ARBA00022840"/>
    </source>
</evidence>
<comment type="caution">
    <text evidence="7">The sequence shown here is derived from an EMBL/GenBank/DDBJ whole genome shotgun (WGS) entry which is preliminary data.</text>
</comment>
<dbReference type="Gene3D" id="3.40.50.300">
    <property type="entry name" value="P-loop containing nucleotide triphosphate hydrolases"/>
    <property type="match status" value="2"/>
</dbReference>
<dbReference type="InterPro" id="IPR014001">
    <property type="entry name" value="Helicase_ATP-bd"/>
</dbReference>
<reference evidence="8" key="1">
    <citation type="journal article" date="2019" name="Int. J. Syst. Evol. Microbiol.">
        <title>The Global Catalogue of Microorganisms (GCM) 10K type strain sequencing project: providing services to taxonomists for standard genome sequencing and annotation.</title>
        <authorList>
            <consortium name="The Broad Institute Genomics Platform"/>
            <consortium name="The Broad Institute Genome Sequencing Center for Infectious Disease"/>
            <person name="Wu L."/>
            <person name="Ma J."/>
        </authorList>
    </citation>
    <scope>NUCLEOTIDE SEQUENCE [LARGE SCALE GENOMIC DNA]</scope>
    <source>
        <strain evidence="8">IBRC-M 10703</strain>
    </source>
</reference>
<evidence type="ECO:0000259" key="6">
    <source>
        <dbReference type="PROSITE" id="PS51194"/>
    </source>
</evidence>
<dbReference type="GO" id="GO:0016787">
    <property type="term" value="F:hydrolase activity"/>
    <property type="evidence" value="ECO:0007669"/>
    <property type="project" value="UniProtKB-KW"/>
</dbReference>
<dbReference type="Pfam" id="PF00271">
    <property type="entry name" value="Helicase_C"/>
    <property type="match status" value="1"/>
</dbReference>
<keyword evidence="8" id="KW-1185">Reference proteome</keyword>
<dbReference type="PROSITE" id="PS51194">
    <property type="entry name" value="HELICASE_CTER"/>
    <property type="match status" value="1"/>
</dbReference>
<feature type="domain" description="Helicase ATP-binding" evidence="5">
    <location>
        <begin position="31"/>
        <end position="198"/>
    </location>
</feature>